<dbReference type="AlphaFoldDB" id="A0A137NYP3"/>
<evidence type="ECO:0000313" key="2">
    <source>
        <dbReference type="Proteomes" id="UP000070444"/>
    </source>
</evidence>
<accession>A0A137NYP3</accession>
<proteinExistence type="predicted"/>
<protein>
    <submittedName>
        <fullName evidence="1">Uncharacterized protein</fullName>
    </submittedName>
</protein>
<organism evidence="1 2">
    <name type="scientific">Conidiobolus coronatus (strain ATCC 28846 / CBS 209.66 / NRRL 28638)</name>
    <name type="common">Delacroixia coronata</name>
    <dbReference type="NCBI Taxonomy" id="796925"/>
    <lineage>
        <taxon>Eukaryota</taxon>
        <taxon>Fungi</taxon>
        <taxon>Fungi incertae sedis</taxon>
        <taxon>Zoopagomycota</taxon>
        <taxon>Entomophthoromycotina</taxon>
        <taxon>Entomophthoromycetes</taxon>
        <taxon>Entomophthorales</taxon>
        <taxon>Ancylistaceae</taxon>
        <taxon>Conidiobolus</taxon>
    </lineage>
</organism>
<evidence type="ECO:0000313" key="1">
    <source>
        <dbReference type="EMBL" id="KXN67781.1"/>
    </source>
</evidence>
<dbReference type="Proteomes" id="UP000070444">
    <property type="component" value="Unassembled WGS sequence"/>
</dbReference>
<dbReference type="EMBL" id="KQ964613">
    <property type="protein sequence ID" value="KXN67781.1"/>
    <property type="molecule type" value="Genomic_DNA"/>
</dbReference>
<gene>
    <name evidence="1" type="ORF">CONCODRAFT_10107</name>
</gene>
<sequence length="156" mass="17508">MNDQPHRRKYSLPLPELCSKSLHSPEINSPKGLQNITSTLKSSLHMSSPLKLMNWIRKPSLDAVNLPSIKRKSSTPSLNIPSTTSRPVSFRKKYSFSGPTLVPNTPETRCVSPTMTNKSTKSNLPSFDDMLYYGFDNQGSTQYTLQLSLTPEYART</sequence>
<name>A0A137NYP3_CONC2</name>
<reference evidence="1 2" key="1">
    <citation type="journal article" date="2015" name="Genome Biol. Evol.">
        <title>Phylogenomic analyses indicate that early fungi evolved digesting cell walls of algal ancestors of land plants.</title>
        <authorList>
            <person name="Chang Y."/>
            <person name="Wang S."/>
            <person name="Sekimoto S."/>
            <person name="Aerts A.L."/>
            <person name="Choi C."/>
            <person name="Clum A."/>
            <person name="LaButti K.M."/>
            <person name="Lindquist E.A."/>
            <person name="Yee Ngan C."/>
            <person name="Ohm R.A."/>
            <person name="Salamov A.A."/>
            <person name="Grigoriev I.V."/>
            <person name="Spatafora J.W."/>
            <person name="Berbee M.L."/>
        </authorList>
    </citation>
    <scope>NUCLEOTIDE SEQUENCE [LARGE SCALE GENOMIC DNA]</scope>
    <source>
        <strain evidence="1 2">NRRL 28638</strain>
    </source>
</reference>
<keyword evidence="2" id="KW-1185">Reference proteome</keyword>